<evidence type="ECO:0000259" key="4">
    <source>
        <dbReference type="PROSITE" id="PS51186"/>
    </source>
</evidence>
<dbReference type="Ensembl" id="ENSCPBT00000007122.1">
    <property type="protein sequence ID" value="ENSCPBP00000005866.1"/>
    <property type="gene ID" value="ENSCPBG00000004687.1"/>
</dbReference>
<dbReference type="InterPro" id="IPR016181">
    <property type="entry name" value="Acyl_CoA_acyltransferase"/>
</dbReference>
<organism evidence="5 6">
    <name type="scientific">Chrysemys picta bellii</name>
    <name type="common">Western painted turtle</name>
    <name type="synonym">Emys bellii</name>
    <dbReference type="NCBI Taxonomy" id="8478"/>
    <lineage>
        <taxon>Eukaryota</taxon>
        <taxon>Metazoa</taxon>
        <taxon>Chordata</taxon>
        <taxon>Craniata</taxon>
        <taxon>Vertebrata</taxon>
        <taxon>Euteleostomi</taxon>
        <taxon>Archelosauria</taxon>
        <taxon>Testudinata</taxon>
        <taxon>Testudines</taxon>
        <taxon>Cryptodira</taxon>
        <taxon>Durocryptodira</taxon>
        <taxon>Testudinoidea</taxon>
        <taxon>Emydidae</taxon>
        <taxon>Chrysemys</taxon>
    </lineage>
</organism>
<dbReference type="PROSITE" id="PS51186">
    <property type="entry name" value="GNAT"/>
    <property type="match status" value="1"/>
</dbReference>
<reference evidence="5" key="1">
    <citation type="submission" date="2025-08" db="UniProtKB">
        <authorList>
            <consortium name="Ensembl"/>
        </authorList>
    </citation>
    <scope>IDENTIFICATION</scope>
</reference>
<sequence>AMSYVVRPWALRDLKDVVRLIRVSSGWKRNRTLREWSCPGVVATGGDRTQKSWLPASYVPLSLPSTLVSPGHTVVGYQFHYFSYCTWTGRIVFGEDLYVMPEFRGKGIGTSLLSQVAKFRFMLANWNQPAMALYEKLGAIDVTARDNWVVWHIEGRAMRELAERVTQ</sequence>
<accession>A0A8C3FAG1</accession>
<dbReference type="CDD" id="cd04301">
    <property type="entry name" value="NAT_SF"/>
    <property type="match status" value="1"/>
</dbReference>
<dbReference type="Gene3D" id="3.40.630.30">
    <property type="match status" value="1"/>
</dbReference>
<evidence type="ECO:0000313" key="5">
    <source>
        <dbReference type="Ensembl" id="ENSCPBP00000005866.1"/>
    </source>
</evidence>
<feature type="domain" description="N-acetyltransferase" evidence="4">
    <location>
        <begin position="4"/>
        <end position="160"/>
    </location>
</feature>
<dbReference type="Proteomes" id="UP000694380">
    <property type="component" value="Unplaced"/>
</dbReference>
<dbReference type="GO" id="GO:0008080">
    <property type="term" value="F:N-acetyltransferase activity"/>
    <property type="evidence" value="ECO:0007669"/>
    <property type="project" value="TreeGrafter"/>
</dbReference>
<dbReference type="InterPro" id="IPR000182">
    <property type="entry name" value="GNAT_dom"/>
</dbReference>
<reference evidence="5" key="2">
    <citation type="submission" date="2025-09" db="UniProtKB">
        <authorList>
            <consortium name="Ensembl"/>
        </authorList>
    </citation>
    <scope>IDENTIFICATION</scope>
</reference>
<dbReference type="Pfam" id="PF00583">
    <property type="entry name" value="Acetyltransf_1"/>
    <property type="match status" value="1"/>
</dbReference>
<comment type="similarity">
    <text evidence="1">Belongs to the acetyltransferase family.</text>
</comment>
<keyword evidence="2" id="KW-0808">Transferase</keyword>
<protein>
    <recommendedName>
        <fullName evidence="4">N-acetyltransferase domain-containing protein</fullName>
    </recommendedName>
</protein>
<name>A0A8C3FAG1_CHRPI</name>
<dbReference type="PANTHER" id="PTHR10545:SF51">
    <property type="entry name" value="THIALYSINE N-EPSILON-ACETYLTRANSFERASE"/>
    <property type="match status" value="1"/>
</dbReference>
<dbReference type="OMA" id="CTWDGPV"/>
<dbReference type="SUPFAM" id="SSF55729">
    <property type="entry name" value="Acyl-CoA N-acyltransferases (Nat)"/>
    <property type="match status" value="1"/>
</dbReference>
<dbReference type="InterPro" id="IPR051016">
    <property type="entry name" value="Diverse_Substrate_AcTransf"/>
</dbReference>
<evidence type="ECO:0000256" key="1">
    <source>
        <dbReference type="ARBA" id="ARBA00008694"/>
    </source>
</evidence>
<evidence type="ECO:0000256" key="3">
    <source>
        <dbReference type="ARBA" id="ARBA00023315"/>
    </source>
</evidence>
<keyword evidence="3" id="KW-0012">Acyltransferase</keyword>
<evidence type="ECO:0000313" key="6">
    <source>
        <dbReference type="Proteomes" id="UP000694380"/>
    </source>
</evidence>
<dbReference type="GeneTree" id="ENSGT00950000183121"/>
<keyword evidence="6" id="KW-1185">Reference proteome</keyword>
<evidence type="ECO:0000256" key="2">
    <source>
        <dbReference type="ARBA" id="ARBA00022679"/>
    </source>
</evidence>
<dbReference type="PANTHER" id="PTHR10545">
    <property type="entry name" value="DIAMINE N-ACETYLTRANSFERASE"/>
    <property type="match status" value="1"/>
</dbReference>
<dbReference type="AlphaFoldDB" id="A0A8C3FAG1"/>
<proteinExistence type="inferred from homology"/>